<feature type="domain" description="Band 7" evidence="3">
    <location>
        <begin position="27"/>
        <end position="184"/>
    </location>
</feature>
<feature type="transmembrane region" description="Helical" evidence="2">
    <location>
        <begin position="39"/>
        <end position="61"/>
    </location>
</feature>
<sequence>MTVETRADPLVYWTAGAATALVVLAVSVVRIVPAGQCLVLLRFGAVSGVRGPGLIVVLPLLRQGLRVPTTPHTLDLLWLEVVTRDGVPVTVSCTATAVVRDPAAYAGHVLAGDAPDTDRVAADVIVTCLARRRLADIARADGDGLARAVTTRTRSRGIEVTDVEVARAEVPLGPELFRWAHPDNERQGGQS</sequence>
<comment type="caution">
    <text evidence="4">The sequence shown here is derived from an EMBL/GenBank/DDBJ whole genome shotgun (WGS) entry which is preliminary data.</text>
</comment>
<dbReference type="PANTHER" id="PTHR10264">
    <property type="entry name" value="BAND 7 PROTEIN-RELATED"/>
    <property type="match status" value="1"/>
</dbReference>
<keyword evidence="5" id="KW-1185">Reference proteome</keyword>
<dbReference type="Pfam" id="PF01145">
    <property type="entry name" value="Band_7"/>
    <property type="match status" value="1"/>
</dbReference>
<dbReference type="Proteomes" id="UP000292003">
    <property type="component" value="Unassembled WGS sequence"/>
</dbReference>
<dbReference type="InterPro" id="IPR001107">
    <property type="entry name" value="Band_7"/>
</dbReference>
<keyword evidence="2" id="KW-1133">Transmembrane helix</keyword>
<evidence type="ECO:0000256" key="2">
    <source>
        <dbReference type="SAM" id="Phobius"/>
    </source>
</evidence>
<keyword evidence="2" id="KW-0472">Membrane</keyword>
<dbReference type="AlphaFoldDB" id="A0A4Q7J2F0"/>
<dbReference type="InterPro" id="IPR043202">
    <property type="entry name" value="Band-7_stomatin-like"/>
</dbReference>
<dbReference type="GO" id="GO:0005886">
    <property type="term" value="C:plasma membrane"/>
    <property type="evidence" value="ECO:0007669"/>
    <property type="project" value="InterPro"/>
</dbReference>
<comment type="similarity">
    <text evidence="1">Belongs to the band 7/mec-2 family.</text>
</comment>
<name>A0A4Q7J2F0_9PSEU</name>
<dbReference type="OrthoDB" id="3577387at2"/>
<keyword evidence="2" id="KW-0812">Transmembrane</keyword>
<dbReference type="SUPFAM" id="SSF117892">
    <property type="entry name" value="Band 7/SPFH domain"/>
    <property type="match status" value="1"/>
</dbReference>
<reference evidence="4 5" key="1">
    <citation type="submission" date="2019-02" db="EMBL/GenBank/DDBJ databases">
        <title>Draft genome sequence of Amycolatopsis sp. 8-3EHSu isolated from roots of Suaeda maritima.</title>
        <authorList>
            <person name="Duangmal K."/>
            <person name="Chantavorakit T."/>
        </authorList>
    </citation>
    <scope>NUCLEOTIDE SEQUENCE [LARGE SCALE GENOMIC DNA]</scope>
    <source>
        <strain evidence="4 5">8-3EHSu</strain>
    </source>
</reference>
<evidence type="ECO:0000313" key="5">
    <source>
        <dbReference type="Proteomes" id="UP000292003"/>
    </source>
</evidence>
<dbReference type="EMBL" id="SFCC01000019">
    <property type="protein sequence ID" value="RZQ60124.1"/>
    <property type="molecule type" value="Genomic_DNA"/>
</dbReference>
<accession>A0A4Q7J2F0</accession>
<gene>
    <name evidence="4" type="ORF">EWH70_30965</name>
</gene>
<evidence type="ECO:0000259" key="3">
    <source>
        <dbReference type="SMART" id="SM00244"/>
    </source>
</evidence>
<dbReference type="PANTHER" id="PTHR10264:SF19">
    <property type="entry name" value="AT06885P-RELATED"/>
    <property type="match status" value="1"/>
</dbReference>
<dbReference type="InterPro" id="IPR036013">
    <property type="entry name" value="Band_7/SPFH_dom_sf"/>
</dbReference>
<dbReference type="SMART" id="SM00244">
    <property type="entry name" value="PHB"/>
    <property type="match status" value="1"/>
</dbReference>
<organism evidence="4 5">
    <name type="scientific">Amycolatopsis suaedae</name>
    <dbReference type="NCBI Taxonomy" id="2510978"/>
    <lineage>
        <taxon>Bacteria</taxon>
        <taxon>Bacillati</taxon>
        <taxon>Actinomycetota</taxon>
        <taxon>Actinomycetes</taxon>
        <taxon>Pseudonocardiales</taxon>
        <taxon>Pseudonocardiaceae</taxon>
        <taxon>Amycolatopsis</taxon>
    </lineage>
</organism>
<proteinExistence type="inferred from homology"/>
<protein>
    <submittedName>
        <fullName evidence="4">SPFH domain-containing protein</fullName>
    </submittedName>
</protein>
<dbReference type="Gene3D" id="3.30.479.30">
    <property type="entry name" value="Band 7 domain"/>
    <property type="match status" value="1"/>
</dbReference>
<feature type="transmembrane region" description="Helical" evidence="2">
    <location>
        <begin position="12"/>
        <end position="32"/>
    </location>
</feature>
<evidence type="ECO:0000256" key="1">
    <source>
        <dbReference type="ARBA" id="ARBA00008164"/>
    </source>
</evidence>
<evidence type="ECO:0000313" key="4">
    <source>
        <dbReference type="EMBL" id="RZQ60124.1"/>
    </source>
</evidence>